<protein>
    <submittedName>
        <fullName evidence="1">Uncharacterized protein</fullName>
    </submittedName>
</protein>
<evidence type="ECO:0000313" key="1">
    <source>
        <dbReference type="EMBL" id="NYD88881.1"/>
    </source>
</evidence>
<reference evidence="1 2" key="2">
    <citation type="submission" date="2020-08" db="EMBL/GenBank/DDBJ databases">
        <title>The Agave Microbiome: Exploring the role of microbial communities in plant adaptations to desert environments.</title>
        <authorList>
            <person name="Partida-Martinez L.P."/>
        </authorList>
    </citation>
    <scope>NUCLEOTIDE SEQUENCE [LARGE SCALE GENOMIC DNA]</scope>
    <source>
        <strain evidence="1 2">AS2.3</strain>
    </source>
</reference>
<organism evidence="1 2">
    <name type="scientific">Sphingomonas melonis</name>
    <dbReference type="NCBI Taxonomy" id="152682"/>
    <lineage>
        <taxon>Bacteria</taxon>
        <taxon>Pseudomonadati</taxon>
        <taxon>Pseudomonadota</taxon>
        <taxon>Alphaproteobacteria</taxon>
        <taxon>Sphingomonadales</taxon>
        <taxon>Sphingomonadaceae</taxon>
        <taxon>Sphingomonas</taxon>
    </lineage>
</organism>
<dbReference type="EMBL" id="JACCBY010000001">
    <property type="protein sequence ID" value="NYD88881.1"/>
    <property type="molecule type" value="Genomic_DNA"/>
</dbReference>
<gene>
    <name evidence="1" type="ORF">HD841_000650</name>
</gene>
<dbReference type="RefSeq" id="WP_179507423.1">
    <property type="nucleotide sequence ID" value="NZ_JACCBY010000001.1"/>
</dbReference>
<name>A0A7Y9K0F9_9SPHN</name>
<dbReference type="Proteomes" id="UP000517753">
    <property type="component" value="Unassembled WGS sequence"/>
</dbReference>
<accession>A0A7Y9K0F9</accession>
<evidence type="ECO:0000313" key="2">
    <source>
        <dbReference type="Proteomes" id="UP000517753"/>
    </source>
</evidence>
<comment type="caution">
    <text evidence="1">The sequence shown here is derived from an EMBL/GenBank/DDBJ whole genome shotgun (WGS) entry which is preliminary data.</text>
</comment>
<reference evidence="1 2" key="1">
    <citation type="submission" date="2020-07" db="EMBL/GenBank/DDBJ databases">
        <authorList>
            <person name="Partida-Martinez L."/>
            <person name="Huntemann M."/>
            <person name="Clum A."/>
            <person name="Wang J."/>
            <person name="Palaniappan K."/>
            <person name="Ritter S."/>
            <person name="Chen I.-M."/>
            <person name="Stamatis D."/>
            <person name="Reddy T."/>
            <person name="O'Malley R."/>
            <person name="Daum C."/>
            <person name="Shapiro N."/>
            <person name="Ivanova N."/>
            <person name="Kyrpides N."/>
            <person name="Woyke T."/>
        </authorList>
    </citation>
    <scope>NUCLEOTIDE SEQUENCE [LARGE SCALE GENOMIC DNA]</scope>
    <source>
        <strain evidence="1 2">AS2.3</strain>
    </source>
</reference>
<sequence length="73" mass="8028">MTHMHEIPTDDEVLAVLADLGAVSARDLVDALVKQQHPSRDAQRAIQRCLDRGKIELGRGMLLSVRAKQLQAA</sequence>
<keyword evidence="2" id="KW-1185">Reference proteome</keyword>
<dbReference type="AlphaFoldDB" id="A0A7Y9K0F9"/>
<proteinExistence type="predicted"/>